<keyword evidence="4" id="KW-1185">Reference proteome</keyword>
<dbReference type="InterPro" id="IPR013785">
    <property type="entry name" value="Aldolase_TIM"/>
</dbReference>
<proteinExistence type="predicted"/>
<dbReference type="SUPFAM" id="SSF51445">
    <property type="entry name" value="(Trans)glycosidases"/>
    <property type="match status" value="1"/>
</dbReference>
<dbReference type="EMBL" id="QEKH01000026">
    <property type="protein sequence ID" value="PVY38416.1"/>
    <property type="molecule type" value="Genomic_DNA"/>
</dbReference>
<evidence type="ECO:0000256" key="1">
    <source>
        <dbReference type="ARBA" id="ARBA00022801"/>
    </source>
</evidence>
<protein>
    <submittedName>
        <fullName evidence="3">Alpha-galactosidase</fullName>
    </submittedName>
</protein>
<organism evidence="3 4">
    <name type="scientific">Victivallis vadensis</name>
    <dbReference type="NCBI Taxonomy" id="172901"/>
    <lineage>
        <taxon>Bacteria</taxon>
        <taxon>Pseudomonadati</taxon>
        <taxon>Lentisphaerota</taxon>
        <taxon>Lentisphaeria</taxon>
        <taxon>Victivallales</taxon>
        <taxon>Victivallaceae</taxon>
        <taxon>Victivallis</taxon>
    </lineage>
</organism>
<dbReference type="InterPro" id="IPR050985">
    <property type="entry name" value="Alpha-glycosidase_related"/>
</dbReference>
<dbReference type="Proteomes" id="UP000245959">
    <property type="component" value="Unassembled WGS sequence"/>
</dbReference>
<dbReference type="OrthoDB" id="9758822at2"/>
<evidence type="ECO:0000313" key="3">
    <source>
        <dbReference type="EMBL" id="PVY38416.1"/>
    </source>
</evidence>
<keyword evidence="1" id="KW-0378">Hydrolase</keyword>
<dbReference type="Pfam" id="PF02065">
    <property type="entry name" value="Melibiase"/>
    <property type="match status" value="1"/>
</dbReference>
<dbReference type="Gene3D" id="3.20.20.70">
    <property type="entry name" value="Aldolase class I"/>
    <property type="match status" value="1"/>
</dbReference>
<evidence type="ECO:0000313" key="4">
    <source>
        <dbReference type="Proteomes" id="UP000245959"/>
    </source>
</evidence>
<dbReference type="PANTHER" id="PTHR43053">
    <property type="entry name" value="GLYCOSIDASE FAMILY 31"/>
    <property type="match status" value="1"/>
</dbReference>
<dbReference type="PANTHER" id="PTHR43053:SF3">
    <property type="entry name" value="ALPHA-GALACTOSIDASE C-RELATED"/>
    <property type="match status" value="1"/>
</dbReference>
<dbReference type="CDD" id="cd14791">
    <property type="entry name" value="GH36"/>
    <property type="match status" value="1"/>
</dbReference>
<name>A0A2U1APU1_9BACT</name>
<dbReference type="GO" id="GO:0004557">
    <property type="term" value="F:alpha-galactosidase activity"/>
    <property type="evidence" value="ECO:0007669"/>
    <property type="project" value="InterPro"/>
</dbReference>
<dbReference type="AlphaFoldDB" id="A0A2U1APU1"/>
<evidence type="ECO:0000256" key="2">
    <source>
        <dbReference type="ARBA" id="ARBA00023295"/>
    </source>
</evidence>
<reference evidence="3 4" key="1">
    <citation type="submission" date="2018-04" db="EMBL/GenBank/DDBJ databases">
        <title>Genomic Encyclopedia of Type Strains, Phase IV (KMG-IV): sequencing the most valuable type-strain genomes for metagenomic binning, comparative biology and taxonomic classification.</title>
        <authorList>
            <person name="Goeker M."/>
        </authorList>
    </citation>
    <scope>NUCLEOTIDE SEQUENCE [LARGE SCALE GENOMIC DNA]</scope>
    <source>
        <strain evidence="3 4">DSM 14823</strain>
    </source>
</reference>
<accession>A0A2U1APU1</accession>
<gene>
    <name evidence="3" type="ORF">C8D82_1269</name>
</gene>
<dbReference type="InterPro" id="IPR002252">
    <property type="entry name" value="Glyco_hydro_36"/>
</dbReference>
<dbReference type="InterPro" id="IPR017853">
    <property type="entry name" value="GH"/>
</dbReference>
<keyword evidence="2" id="KW-0326">Glycosidase</keyword>
<sequence>MIDFAACAAASPELNFQWSGNRCRIMLTNTGDAPRRFGEVVLFAGTPGCPASTRFYGEGYSMLSQYQGTLERFESLTPYSDAGHYRLPGKEGFFSCYNLWLLFPAGEPVQLAGFSSCRRFSGKFHFNPERFEAVLELEQLELAPGETVELEEFFTASGFDRETLLAEFSARLAANHSRPGWNGPQPAGWCSWYSYGPEVTERDIFENLAAIRASLPELRFIQIDDGYQAKMGDWLTPHPNFPAGVRSLCERVREAGFEPALWVAPFIAEADSELFREHPEFFVRNEAGEPLSSGDCSFGGWRNGPWYMLDGSHPGACAWLREVFRVMRREWGCRYFKLDANVWGGFPFGRRHGAVTSVEAYRSGMAAIRDGAGEGAFILGCNAPMWPSLGCCDGMRVTGDINRNWKTFRMLAAECFRRNWQHGRLWLNDPDCAVLTNQNGSALTPAEFGFHAAHLLASGGLVLSGDKIPELDGAARDTLRRLIRLAGAPARFLDPEFRTAVAERDGRTLYFFFNPGDAGVDFLSPLRVRLAAHSACVIEK</sequence>
<dbReference type="GeneID" id="78296322"/>
<comment type="caution">
    <text evidence="3">The sequence shown here is derived from an EMBL/GenBank/DDBJ whole genome shotgun (WGS) entry which is preliminary data.</text>
</comment>
<dbReference type="RefSeq" id="WP_116885035.1">
    <property type="nucleotide sequence ID" value="NZ_CABMMC010000073.1"/>
</dbReference>
<dbReference type="GO" id="GO:0016052">
    <property type="term" value="P:carbohydrate catabolic process"/>
    <property type="evidence" value="ECO:0007669"/>
    <property type="project" value="InterPro"/>
</dbReference>